<accession>A0ABP0EW98</accession>
<dbReference type="Proteomes" id="UP001642483">
    <property type="component" value="Unassembled WGS sequence"/>
</dbReference>
<evidence type="ECO:0000313" key="1">
    <source>
        <dbReference type="EMBL" id="CAK8671682.1"/>
    </source>
</evidence>
<protein>
    <submittedName>
        <fullName evidence="1">Uncharacterized protein</fullName>
    </submittedName>
</protein>
<keyword evidence="2" id="KW-1185">Reference proteome</keyword>
<reference evidence="1 2" key="1">
    <citation type="submission" date="2024-02" db="EMBL/GenBank/DDBJ databases">
        <authorList>
            <person name="Daric V."/>
            <person name="Darras S."/>
        </authorList>
    </citation>
    <scope>NUCLEOTIDE SEQUENCE [LARGE SCALE GENOMIC DNA]</scope>
</reference>
<dbReference type="EMBL" id="CAWYQH010000001">
    <property type="protein sequence ID" value="CAK8671682.1"/>
    <property type="molecule type" value="Genomic_DNA"/>
</dbReference>
<proteinExistence type="predicted"/>
<evidence type="ECO:0000313" key="2">
    <source>
        <dbReference type="Proteomes" id="UP001642483"/>
    </source>
</evidence>
<name>A0ABP0EW98_CLALP</name>
<organism evidence="1 2">
    <name type="scientific">Clavelina lepadiformis</name>
    <name type="common">Light-bulb sea squirt</name>
    <name type="synonym">Ascidia lepadiformis</name>
    <dbReference type="NCBI Taxonomy" id="159417"/>
    <lineage>
        <taxon>Eukaryota</taxon>
        <taxon>Metazoa</taxon>
        <taxon>Chordata</taxon>
        <taxon>Tunicata</taxon>
        <taxon>Ascidiacea</taxon>
        <taxon>Aplousobranchia</taxon>
        <taxon>Clavelinidae</taxon>
        <taxon>Clavelina</taxon>
    </lineage>
</organism>
<gene>
    <name evidence="1" type="ORF">CVLEPA_LOCUS728</name>
</gene>
<comment type="caution">
    <text evidence="1">The sequence shown here is derived from an EMBL/GenBank/DDBJ whole genome shotgun (WGS) entry which is preliminary data.</text>
</comment>
<sequence>MAGHQLEEADITKEAMKEYEDLIVHTHLPVRKNTKGEKDENFAWGVHNGNLLITNPPTARRGSRLDTTITEHWMLFPDEIESSIREKLFALTDQEKLFGVKYSLHSFTDLCITLEYRNPEAYEKTQALYSSGQLKDSVVAGLKNAGYDCDVDVTYFDSVIKSDVKD</sequence>